<evidence type="ECO:0000313" key="2">
    <source>
        <dbReference type="Proteomes" id="UP000018538"/>
    </source>
</evidence>
<dbReference type="EMBL" id="KI635763">
    <property type="protein sequence ID" value="ETB60289.1"/>
    <property type="molecule type" value="Genomic_DNA"/>
</dbReference>
<name>V7PLI3_PLAYE</name>
<protein>
    <submittedName>
        <fullName evidence="1">Uncharacterized protein</fullName>
    </submittedName>
</protein>
<dbReference type="Proteomes" id="UP000018538">
    <property type="component" value="Unassembled WGS sequence"/>
</dbReference>
<accession>V7PLI3</accession>
<organism evidence="1 2">
    <name type="scientific">Plasmodium yoelii 17X</name>
    <dbReference type="NCBI Taxonomy" id="1323249"/>
    <lineage>
        <taxon>Eukaryota</taxon>
        <taxon>Sar</taxon>
        <taxon>Alveolata</taxon>
        <taxon>Apicomplexa</taxon>
        <taxon>Aconoidasida</taxon>
        <taxon>Haemosporida</taxon>
        <taxon>Plasmodiidae</taxon>
        <taxon>Plasmodium</taxon>
        <taxon>Plasmodium (Vinckeia)</taxon>
    </lineage>
</organism>
<sequence>MNYSTLVNMLQDIYYKNIILVNYNSILSNDKINIFNMVNKVKKKGYIIYNGKIRKEIKKNELKLININEDYLFSNNDYENNQKNMIFNEYIPQNLNKNNTLDINNEKTYSTQQNIPPNYYFYNEIKKKTNISELSSFCVACLNNIYHDPGLFSKKNKKNMELKSGHKIKNNIVFFFCNHIYHLRCLKDNEFVCEICS</sequence>
<proteinExistence type="predicted"/>
<gene>
    <name evidence="1" type="ORF">YYC_02603</name>
</gene>
<reference evidence="1 2" key="1">
    <citation type="submission" date="2013-11" db="EMBL/GenBank/DDBJ databases">
        <title>The Genome Sequence of Plasmodium yoelii 17X.</title>
        <authorList>
            <consortium name="The Broad Institute Genomics Platform"/>
            <consortium name="The Broad Institute Genome Sequencing Center for Infectious Disease"/>
            <person name="Neafsey D."/>
            <person name="Adams J."/>
            <person name="Walker B."/>
            <person name="Young S.K."/>
            <person name="Zeng Q."/>
            <person name="Gargeya S."/>
            <person name="Fitzgerald M."/>
            <person name="Haas B."/>
            <person name="Abouelleil A."/>
            <person name="Alvarado L."/>
            <person name="Chapman S.B."/>
            <person name="Gainer-Dewar J."/>
            <person name="Goldberg J."/>
            <person name="Griggs A."/>
            <person name="Gujja S."/>
            <person name="Hansen M."/>
            <person name="Howarth C."/>
            <person name="Imamovic A."/>
            <person name="Ireland A."/>
            <person name="Larimer J."/>
            <person name="McCowan C."/>
            <person name="Murphy C."/>
            <person name="Pearson M."/>
            <person name="Poon T.W."/>
            <person name="Priest M."/>
            <person name="Roberts A."/>
            <person name="Saif S."/>
            <person name="Shea T."/>
            <person name="Sykes S."/>
            <person name="Wortman J."/>
            <person name="Nusbaum C."/>
            <person name="Birren B."/>
        </authorList>
    </citation>
    <scope>NUCLEOTIDE SEQUENCE [LARGE SCALE GENOMIC DNA]</scope>
    <source>
        <strain evidence="1 2">17X</strain>
    </source>
</reference>
<evidence type="ECO:0000313" key="1">
    <source>
        <dbReference type="EMBL" id="ETB60289.1"/>
    </source>
</evidence>
<dbReference type="AlphaFoldDB" id="V7PLI3"/>
<keyword evidence="2" id="KW-1185">Reference proteome</keyword>